<evidence type="ECO:0000256" key="1">
    <source>
        <dbReference type="ARBA" id="ARBA00010555"/>
    </source>
</evidence>
<evidence type="ECO:0000256" key="8">
    <source>
        <dbReference type="RuleBase" id="RU363069"/>
    </source>
</evidence>
<reference evidence="11 12" key="1">
    <citation type="submission" date="2021-06" db="EMBL/GenBank/DDBJ databases">
        <title>Bacillus sp. RD4P76, an endophyte from a halophyte.</title>
        <authorList>
            <person name="Sun J.-Q."/>
        </authorList>
    </citation>
    <scope>NUCLEOTIDE SEQUENCE [LARGE SCALE GENOMIC DNA]</scope>
    <source>
        <strain evidence="11 12">JCM 17098</strain>
    </source>
</reference>
<dbReference type="Pfam" id="PF00149">
    <property type="entry name" value="Metallophos"/>
    <property type="match status" value="1"/>
</dbReference>
<keyword evidence="8" id="KW-0235">DNA replication</keyword>
<evidence type="ECO:0000256" key="6">
    <source>
        <dbReference type="ARBA" id="ARBA00022839"/>
    </source>
</evidence>
<dbReference type="InterPro" id="IPR026843">
    <property type="entry name" value="SbcD_C"/>
</dbReference>
<comment type="similarity">
    <text evidence="1 8">Belongs to the SbcD family.</text>
</comment>
<feature type="domain" description="Calcineurin-like phosphoesterase" evidence="9">
    <location>
        <begin position="1"/>
        <end position="192"/>
    </location>
</feature>
<keyword evidence="6 8" id="KW-0269">Exonuclease</keyword>
<keyword evidence="4 8" id="KW-0540">Nuclease</keyword>
<evidence type="ECO:0000313" key="12">
    <source>
        <dbReference type="Proteomes" id="UP000790580"/>
    </source>
</evidence>
<dbReference type="InterPro" id="IPR050535">
    <property type="entry name" value="DNA_Repair-Maintenance_Comp"/>
</dbReference>
<dbReference type="InterPro" id="IPR041796">
    <property type="entry name" value="Mre11_N"/>
</dbReference>
<dbReference type="NCBIfam" id="TIGR00619">
    <property type="entry name" value="sbcd"/>
    <property type="match status" value="1"/>
</dbReference>
<dbReference type="EMBL" id="JAHQCR010000049">
    <property type="protein sequence ID" value="MBU9722106.1"/>
    <property type="molecule type" value="Genomic_DNA"/>
</dbReference>
<evidence type="ECO:0000256" key="2">
    <source>
        <dbReference type="ARBA" id="ARBA00011322"/>
    </source>
</evidence>
<dbReference type="SUPFAM" id="SSF56300">
    <property type="entry name" value="Metallo-dependent phosphatases"/>
    <property type="match status" value="1"/>
</dbReference>
<evidence type="ECO:0000256" key="7">
    <source>
        <dbReference type="ARBA" id="ARBA00023172"/>
    </source>
</evidence>
<dbReference type="RefSeq" id="WP_088075161.1">
    <property type="nucleotide sequence ID" value="NZ_JAHQCR010000049.1"/>
</dbReference>
<keyword evidence="8" id="KW-0255">Endonuclease</keyword>
<organism evidence="11 12">
    <name type="scientific">Evansella alkalicola</name>
    <dbReference type="NCBI Taxonomy" id="745819"/>
    <lineage>
        <taxon>Bacteria</taxon>
        <taxon>Bacillati</taxon>
        <taxon>Bacillota</taxon>
        <taxon>Bacilli</taxon>
        <taxon>Bacillales</taxon>
        <taxon>Bacillaceae</taxon>
        <taxon>Evansella</taxon>
    </lineage>
</organism>
<dbReference type="PANTHER" id="PTHR30337">
    <property type="entry name" value="COMPONENT OF ATP-DEPENDENT DSDNA EXONUCLEASE"/>
    <property type="match status" value="1"/>
</dbReference>
<evidence type="ECO:0000256" key="4">
    <source>
        <dbReference type="ARBA" id="ARBA00022722"/>
    </source>
</evidence>
<dbReference type="InterPro" id="IPR004593">
    <property type="entry name" value="SbcD"/>
</dbReference>
<evidence type="ECO:0000259" key="9">
    <source>
        <dbReference type="Pfam" id="PF00149"/>
    </source>
</evidence>
<accession>A0ABS6JU89</accession>
<feature type="domain" description="Nuclease SbcCD subunit D C-terminal" evidence="10">
    <location>
        <begin position="272"/>
        <end position="359"/>
    </location>
</feature>
<comment type="function">
    <text evidence="8">SbcCD cleaves DNA hairpin structures. These structures can inhibit DNA replication and are intermediates in certain DNA recombination reactions. The complex acts as a 3'-&gt;5' double strand exonuclease that can open hairpins. It also has a 5' single-strand endonuclease activity.</text>
</comment>
<comment type="caution">
    <text evidence="11">The sequence shown here is derived from an EMBL/GenBank/DDBJ whole genome shotgun (WGS) entry which is preliminary data.</text>
</comment>
<proteinExistence type="inferred from homology"/>
<keyword evidence="12" id="KW-1185">Reference proteome</keyword>
<dbReference type="PANTHER" id="PTHR30337:SF0">
    <property type="entry name" value="NUCLEASE SBCCD SUBUNIT D"/>
    <property type="match status" value="1"/>
</dbReference>
<name>A0ABS6JU89_9BACI</name>
<protein>
    <recommendedName>
        <fullName evidence="3 8">Nuclease SbcCD subunit D</fullName>
    </recommendedName>
</protein>
<keyword evidence="7 8" id="KW-0233">DNA recombination</keyword>
<comment type="subunit">
    <text evidence="2 8">Heterodimer of SbcC and SbcD.</text>
</comment>
<evidence type="ECO:0000259" key="10">
    <source>
        <dbReference type="Pfam" id="PF12320"/>
    </source>
</evidence>
<sequence>MKFFHTADWHLGKLVQGIYMTEDQRYILNEFIRAIEEEKPDAIVIAGDLYDRGVPPTDAVDLLDAVLEDITIKLKTPVLAIAGNHDSPSRLDFASKIMKANDCHIVGHITSSTTPVIINDQYGEVHFHLVPYADPSMVRTAYQDDDIKSHNDAMKKIVGSIEEKMTRDARHVFVGHAFVTPKGEEKENTSDSERPLAIGGAEHVDATLFSKFHYTALGHLHQAHFVGNETIRYAGSPLKYSISEERHKKGFNIVEIDSDGTTTVEKRLLIPKREMRTVEAKMEDLLKYDTSEDYVFVRLLDETPVLSPMEKIRSVYPNAMHVERDIQLNSPGEDNQAGASVARNKKDDLSLFKAFYKEVKGTDVSKETESIFIEVLEELMADDNERGNFASNEVAATKEPEEMG</sequence>
<dbReference type="GO" id="GO:0004527">
    <property type="term" value="F:exonuclease activity"/>
    <property type="evidence" value="ECO:0007669"/>
    <property type="project" value="UniProtKB-KW"/>
</dbReference>
<keyword evidence="5 8" id="KW-0378">Hydrolase</keyword>
<dbReference type="Pfam" id="PF12320">
    <property type="entry name" value="SbcD_C"/>
    <property type="match status" value="1"/>
</dbReference>
<dbReference type="Proteomes" id="UP000790580">
    <property type="component" value="Unassembled WGS sequence"/>
</dbReference>
<evidence type="ECO:0000313" key="11">
    <source>
        <dbReference type="EMBL" id="MBU9722106.1"/>
    </source>
</evidence>
<dbReference type="InterPro" id="IPR004843">
    <property type="entry name" value="Calcineurin-like_PHP"/>
</dbReference>
<evidence type="ECO:0000256" key="3">
    <source>
        <dbReference type="ARBA" id="ARBA00013365"/>
    </source>
</evidence>
<gene>
    <name evidence="8" type="primary">sbcD</name>
    <name evidence="11" type="ORF">KS407_11735</name>
</gene>
<evidence type="ECO:0000256" key="5">
    <source>
        <dbReference type="ARBA" id="ARBA00022801"/>
    </source>
</evidence>
<dbReference type="Gene3D" id="3.60.21.10">
    <property type="match status" value="1"/>
</dbReference>
<dbReference type="CDD" id="cd00840">
    <property type="entry name" value="MPP_Mre11_N"/>
    <property type="match status" value="1"/>
</dbReference>
<dbReference type="InterPro" id="IPR029052">
    <property type="entry name" value="Metallo-depent_PP-like"/>
</dbReference>